<dbReference type="InterPro" id="IPR036953">
    <property type="entry name" value="GreA/GreB_C_sf"/>
</dbReference>
<reference evidence="11" key="1">
    <citation type="submission" date="2020-10" db="EMBL/GenBank/DDBJ databases">
        <authorList>
            <person name="Gilroy R."/>
        </authorList>
    </citation>
    <scope>NUCLEOTIDE SEQUENCE</scope>
    <source>
        <strain evidence="11">10669</strain>
    </source>
</reference>
<evidence type="ECO:0000256" key="8">
    <source>
        <dbReference type="HAMAP-Rule" id="MF_00105"/>
    </source>
</evidence>
<dbReference type="EMBL" id="DVOG01000079">
    <property type="protein sequence ID" value="HIV04126.1"/>
    <property type="molecule type" value="Genomic_DNA"/>
</dbReference>
<dbReference type="Gene3D" id="1.10.287.180">
    <property type="entry name" value="Transcription elongation factor, GreA/GreB, N-terminal domain"/>
    <property type="match status" value="1"/>
</dbReference>
<dbReference type="GO" id="GO:0070063">
    <property type="term" value="F:RNA polymerase binding"/>
    <property type="evidence" value="ECO:0007669"/>
    <property type="project" value="InterPro"/>
</dbReference>
<evidence type="ECO:0000256" key="6">
    <source>
        <dbReference type="ARBA" id="ARBA00024916"/>
    </source>
</evidence>
<sequence length="655" mass="74223">MTREEIDALILKNPELSSIREKLEAMKIGAYCMHRAWGLGKITGYDPAAERLLVDFPEVGKTAHRMDPGFCADKLEILPENHLLVRKYTDADTVKKLIKDNPVQLVKEILAVAPDRKMTATEIELVLLRLIGPAKVKKWWTATKKLLQKDPSVGVPAKKEGMFELRDKEDEVSPEREILEEYYRNKNPKKKILLAEKLFQFSSIKTADELPQADPDMPQPLHHYKASDPEIVEDLHKIFEELTDAIKAAKRLTKAECLYGLWVRNDLCRFFKEDVDSLEPTSKSVILSCTQEELNDVARQIPQTPACLRRLLDLLSRVYAEGGEWKNVTLKLLEDSTGKFTGECITFLVDRGEDKLLSRKLTEWLDGQALRSPVLCWIIRNRNSRKYQKIIRPLMTHRLLSAILYAIDREAVMSTSNRRIQLAEELSDDYDLIPDLLESANEEIARDLAQALNLNQGFEPLTKKSLLARFIKIYPRIQSLLFGGNAEEAEPEVSSDLIVSEWSLQARRDELEDIIKVQIPANKEAIAVAKEHGDLKENSEYKMARQDQETLLARKGQLESELERARVTDFSDTPADKVGVGSVVEVVPANGVPVVYTILGAWDSNPEENILSYKTPLAQALIGKSVGESVETSIDGNTETWTIKSLSRWIDRAAK</sequence>
<dbReference type="SUPFAM" id="SSF54534">
    <property type="entry name" value="FKBP-like"/>
    <property type="match status" value="1"/>
</dbReference>
<dbReference type="InterPro" id="IPR023459">
    <property type="entry name" value="Tscrpt_elong_fac_GreA/B_fam"/>
</dbReference>
<reference evidence="11" key="2">
    <citation type="journal article" date="2021" name="PeerJ">
        <title>Extensive microbial diversity within the chicken gut microbiome revealed by metagenomics and culture.</title>
        <authorList>
            <person name="Gilroy R."/>
            <person name="Ravi A."/>
            <person name="Getino M."/>
            <person name="Pursley I."/>
            <person name="Horton D.L."/>
            <person name="Alikhan N.F."/>
            <person name="Baker D."/>
            <person name="Gharbi K."/>
            <person name="Hall N."/>
            <person name="Watson M."/>
            <person name="Adriaenssens E.M."/>
            <person name="Foster-Nyarko E."/>
            <person name="Jarju S."/>
            <person name="Secka A."/>
            <person name="Antonio M."/>
            <person name="Oren A."/>
            <person name="Chaudhuri R.R."/>
            <person name="La Ragione R."/>
            <person name="Hildebrand F."/>
            <person name="Pallen M.J."/>
        </authorList>
    </citation>
    <scope>NUCLEOTIDE SEQUENCE</scope>
    <source>
        <strain evidence="11">10669</strain>
    </source>
</reference>
<keyword evidence="11" id="KW-0251">Elongation factor</keyword>
<dbReference type="AlphaFoldDB" id="A0A9D1NK89"/>
<dbReference type="InterPro" id="IPR036805">
    <property type="entry name" value="Tscrpt_elong_fac_GreA/B_N_sf"/>
</dbReference>
<evidence type="ECO:0000259" key="10">
    <source>
        <dbReference type="Pfam" id="PF03449"/>
    </source>
</evidence>
<feature type="domain" description="Transcription elongation factor GreA/GreB C-terminal" evidence="9">
    <location>
        <begin position="574"/>
        <end position="646"/>
    </location>
</feature>
<feature type="domain" description="Transcription elongation factor GreA/GreB N-terminal" evidence="10">
    <location>
        <begin position="501"/>
        <end position="567"/>
    </location>
</feature>
<dbReference type="GO" id="GO:0003677">
    <property type="term" value="F:DNA binding"/>
    <property type="evidence" value="ECO:0007669"/>
    <property type="project" value="UniProtKB-UniRule"/>
</dbReference>
<organism evidence="11 12">
    <name type="scientific">Candidatus Spyradosoma merdigallinarum</name>
    <dbReference type="NCBI Taxonomy" id="2840950"/>
    <lineage>
        <taxon>Bacteria</taxon>
        <taxon>Pseudomonadati</taxon>
        <taxon>Verrucomicrobiota</taxon>
        <taxon>Opitutia</taxon>
        <taxon>Opitutia incertae sedis</taxon>
        <taxon>Candidatus Spyradosoma</taxon>
    </lineage>
</organism>
<dbReference type="Pfam" id="PF01272">
    <property type="entry name" value="GreA_GreB"/>
    <property type="match status" value="1"/>
</dbReference>
<dbReference type="Pfam" id="PF03449">
    <property type="entry name" value="GreA_GreB_N"/>
    <property type="match status" value="1"/>
</dbReference>
<evidence type="ECO:0000313" key="12">
    <source>
        <dbReference type="Proteomes" id="UP000886812"/>
    </source>
</evidence>
<dbReference type="Gene3D" id="3.10.50.30">
    <property type="entry name" value="Transcription elongation factor, GreA/GreB, C-terminal domain"/>
    <property type="match status" value="1"/>
</dbReference>
<comment type="similarity">
    <text evidence="1 8">Belongs to the GreA/GreB family.</text>
</comment>
<dbReference type="GO" id="GO:0006354">
    <property type="term" value="P:DNA-templated transcription elongation"/>
    <property type="evidence" value="ECO:0007669"/>
    <property type="project" value="TreeGrafter"/>
</dbReference>
<dbReference type="Proteomes" id="UP000886812">
    <property type="component" value="Unassembled WGS sequence"/>
</dbReference>
<evidence type="ECO:0000256" key="1">
    <source>
        <dbReference type="ARBA" id="ARBA00008213"/>
    </source>
</evidence>
<dbReference type="PROSITE" id="PS00829">
    <property type="entry name" value="GREAB_1"/>
    <property type="match status" value="1"/>
</dbReference>
<dbReference type="SUPFAM" id="SSF46557">
    <property type="entry name" value="GreA transcript cleavage protein, N-terminal domain"/>
    <property type="match status" value="1"/>
</dbReference>
<dbReference type="HAMAP" id="MF_00105">
    <property type="entry name" value="GreA_GreB"/>
    <property type="match status" value="1"/>
</dbReference>
<name>A0A9D1NK89_9BACT</name>
<comment type="function">
    <text evidence="6 8">Necessary for efficient RNA polymerase transcription elongation past template-encoded arresting sites. The arresting sites in DNA have the property of trapping a certain fraction of elongating RNA polymerases that pass through, resulting in locked ternary complexes. Cleavage of the nascent transcript by cleavage factors such as GreA or GreB allows the resumption of elongation from the new 3'terminus. GreA releases sequences of 2 to 3 nucleotides.</text>
</comment>
<evidence type="ECO:0000256" key="7">
    <source>
        <dbReference type="ARBA" id="ARBA00030776"/>
    </source>
</evidence>
<evidence type="ECO:0000256" key="5">
    <source>
        <dbReference type="ARBA" id="ARBA00023163"/>
    </source>
</evidence>
<dbReference type="InterPro" id="IPR018151">
    <property type="entry name" value="TF_GreA/GreB_CS"/>
</dbReference>
<accession>A0A9D1NK89</accession>
<gene>
    <name evidence="8" type="primary">greA</name>
    <name evidence="11" type="ORF">IAC75_03115</name>
</gene>
<evidence type="ECO:0000256" key="2">
    <source>
        <dbReference type="ARBA" id="ARBA00013729"/>
    </source>
</evidence>
<evidence type="ECO:0000256" key="3">
    <source>
        <dbReference type="ARBA" id="ARBA00023015"/>
    </source>
</evidence>
<dbReference type="InterPro" id="IPR028624">
    <property type="entry name" value="Tscrpt_elong_fac_GreA/B"/>
</dbReference>
<dbReference type="GO" id="GO:0003746">
    <property type="term" value="F:translation elongation factor activity"/>
    <property type="evidence" value="ECO:0007669"/>
    <property type="project" value="UniProtKB-KW"/>
</dbReference>
<evidence type="ECO:0000259" key="9">
    <source>
        <dbReference type="Pfam" id="PF01272"/>
    </source>
</evidence>
<dbReference type="PANTHER" id="PTHR30437">
    <property type="entry name" value="TRANSCRIPTION ELONGATION FACTOR GREA"/>
    <property type="match status" value="1"/>
</dbReference>
<dbReference type="InterPro" id="IPR022691">
    <property type="entry name" value="Tscrpt_elong_fac_GreA/B_N"/>
</dbReference>
<keyword evidence="11" id="KW-0648">Protein biosynthesis</keyword>
<protein>
    <recommendedName>
        <fullName evidence="2 8">Transcription elongation factor GreA</fullName>
    </recommendedName>
    <alternativeName>
        <fullName evidence="7 8">Transcript cleavage factor GreA</fullName>
    </alternativeName>
</protein>
<keyword evidence="5 8" id="KW-0804">Transcription</keyword>
<dbReference type="PANTHER" id="PTHR30437:SF4">
    <property type="entry name" value="TRANSCRIPTION ELONGATION FACTOR GREA"/>
    <property type="match status" value="1"/>
</dbReference>
<dbReference type="InterPro" id="IPR001437">
    <property type="entry name" value="Tscrpt_elong_fac_GreA/B_C"/>
</dbReference>
<proteinExistence type="inferred from homology"/>
<evidence type="ECO:0000313" key="11">
    <source>
        <dbReference type="EMBL" id="HIV04126.1"/>
    </source>
</evidence>
<keyword evidence="3 8" id="KW-0805">Transcription regulation</keyword>
<keyword evidence="4 8" id="KW-0238">DNA-binding</keyword>
<dbReference type="GO" id="GO:0032784">
    <property type="term" value="P:regulation of DNA-templated transcription elongation"/>
    <property type="evidence" value="ECO:0007669"/>
    <property type="project" value="UniProtKB-UniRule"/>
</dbReference>
<evidence type="ECO:0000256" key="4">
    <source>
        <dbReference type="ARBA" id="ARBA00023125"/>
    </source>
</evidence>
<comment type="caution">
    <text evidence="11">The sequence shown here is derived from an EMBL/GenBank/DDBJ whole genome shotgun (WGS) entry which is preliminary data.</text>
</comment>